<dbReference type="Pfam" id="PF13442">
    <property type="entry name" value="Cytochrome_CBB3"/>
    <property type="match status" value="1"/>
</dbReference>
<keyword evidence="3 6" id="KW-0479">Metal-binding</keyword>
<name>A0A221KCX7_VITFI</name>
<dbReference type="OrthoDB" id="9814708at2"/>
<accession>A0A221KCX7</accession>
<protein>
    <submittedName>
        <fullName evidence="9">Cytochrome C</fullName>
    </submittedName>
</protein>
<feature type="domain" description="Cytochrome c" evidence="8">
    <location>
        <begin position="62"/>
        <end position="142"/>
    </location>
</feature>
<dbReference type="InterPro" id="IPR036909">
    <property type="entry name" value="Cyt_c-like_dom_sf"/>
</dbReference>
<evidence type="ECO:0000256" key="7">
    <source>
        <dbReference type="SAM" id="Phobius"/>
    </source>
</evidence>
<dbReference type="RefSeq" id="WP_089416107.1">
    <property type="nucleotide sequence ID" value="NZ_CP022423.1"/>
</dbReference>
<dbReference type="KEGG" id="vff:VITFI_CDS1098"/>
<dbReference type="PRINTS" id="PR00607">
    <property type="entry name" value="CYTCHROMECIE"/>
</dbReference>
<dbReference type="EMBL" id="CP022423">
    <property type="protein sequence ID" value="ASM76876.1"/>
    <property type="molecule type" value="Genomic_DNA"/>
</dbReference>
<evidence type="ECO:0000256" key="6">
    <source>
        <dbReference type="PROSITE-ProRule" id="PRU00433"/>
    </source>
</evidence>
<proteinExistence type="predicted"/>
<evidence type="ECO:0000256" key="1">
    <source>
        <dbReference type="ARBA" id="ARBA00022448"/>
    </source>
</evidence>
<evidence type="ECO:0000256" key="5">
    <source>
        <dbReference type="ARBA" id="ARBA00023004"/>
    </source>
</evidence>
<dbReference type="Gene3D" id="1.10.760.10">
    <property type="entry name" value="Cytochrome c-like domain"/>
    <property type="match status" value="1"/>
</dbReference>
<reference evidence="9 10" key="1">
    <citation type="submission" date="2017-07" db="EMBL/GenBank/DDBJ databases">
        <title>Complete Genome Sequence of the cosmetic ferment Vitreoscilla filiformis (ATCC15551).</title>
        <authorList>
            <person name="Contreras S."/>
            <person name="Sagory-Zalkind P."/>
            <person name="Blanquart H."/>
            <person name="Iltis A."/>
            <person name="Morand S.C."/>
        </authorList>
    </citation>
    <scope>NUCLEOTIDE SEQUENCE [LARGE SCALE GENOMIC DNA]</scope>
    <source>
        <strain evidence="9 10">ATCC 15551</strain>
    </source>
</reference>
<evidence type="ECO:0000313" key="10">
    <source>
        <dbReference type="Proteomes" id="UP000199729"/>
    </source>
</evidence>
<evidence type="ECO:0000256" key="4">
    <source>
        <dbReference type="ARBA" id="ARBA00022982"/>
    </source>
</evidence>
<keyword evidence="7" id="KW-0472">Membrane</keyword>
<dbReference type="GO" id="GO:0005506">
    <property type="term" value="F:iron ion binding"/>
    <property type="evidence" value="ECO:0007669"/>
    <property type="project" value="InterPro"/>
</dbReference>
<dbReference type="PROSITE" id="PS51007">
    <property type="entry name" value="CYTC"/>
    <property type="match status" value="1"/>
</dbReference>
<evidence type="ECO:0000256" key="3">
    <source>
        <dbReference type="ARBA" id="ARBA00022723"/>
    </source>
</evidence>
<dbReference type="SUPFAM" id="SSF46626">
    <property type="entry name" value="Cytochrome c"/>
    <property type="match status" value="1"/>
</dbReference>
<organism evidence="9 10">
    <name type="scientific">Vitreoscilla filiformis</name>
    <dbReference type="NCBI Taxonomy" id="63"/>
    <lineage>
        <taxon>Bacteria</taxon>
        <taxon>Pseudomonadati</taxon>
        <taxon>Pseudomonadota</taxon>
        <taxon>Betaproteobacteria</taxon>
        <taxon>Neisseriales</taxon>
        <taxon>Neisseriaceae</taxon>
        <taxon>Vitreoscilla</taxon>
    </lineage>
</organism>
<feature type="transmembrane region" description="Helical" evidence="7">
    <location>
        <begin position="7"/>
        <end position="28"/>
    </location>
</feature>
<dbReference type="InterPro" id="IPR002323">
    <property type="entry name" value="Cyt_CIE"/>
</dbReference>
<evidence type="ECO:0000313" key="9">
    <source>
        <dbReference type="EMBL" id="ASM76876.1"/>
    </source>
</evidence>
<gene>
    <name evidence="9" type="ORF">VITFI_CDS1098</name>
</gene>
<evidence type="ECO:0000259" key="8">
    <source>
        <dbReference type="PROSITE" id="PS51007"/>
    </source>
</evidence>
<dbReference type="AlphaFoldDB" id="A0A221KCX7"/>
<dbReference type="PANTHER" id="PTHR40942">
    <property type="match status" value="1"/>
</dbReference>
<keyword evidence="2 6" id="KW-0349">Heme</keyword>
<keyword evidence="7" id="KW-1133">Transmembrane helix</keyword>
<dbReference type="GO" id="GO:0020037">
    <property type="term" value="F:heme binding"/>
    <property type="evidence" value="ECO:0007669"/>
    <property type="project" value="InterPro"/>
</dbReference>
<keyword evidence="7" id="KW-0812">Transmembrane</keyword>
<evidence type="ECO:0000256" key="2">
    <source>
        <dbReference type="ARBA" id="ARBA00022617"/>
    </source>
</evidence>
<sequence>MHKQQQTGGVVLPIIIVVVAVVLFAMFVPTGGRAPSPDQQQEVAERIQPIGLVEVKAAASNGPARTGEEKVYKAQCAACHAAGALGAPKFGDAGAWGPRVKTGFEALLNSALKGKNSMPAQSGGAASDYEIARAVVYMANQGGAKFDEPKAPAAAASAAQ</sequence>
<keyword evidence="10" id="KW-1185">Reference proteome</keyword>
<keyword evidence="4" id="KW-0249">Electron transport</keyword>
<keyword evidence="1" id="KW-0813">Transport</keyword>
<dbReference type="Proteomes" id="UP000199729">
    <property type="component" value="Chromosome"/>
</dbReference>
<dbReference type="InterPro" id="IPR009056">
    <property type="entry name" value="Cyt_c-like_dom"/>
</dbReference>
<dbReference type="GO" id="GO:0009055">
    <property type="term" value="F:electron transfer activity"/>
    <property type="evidence" value="ECO:0007669"/>
    <property type="project" value="InterPro"/>
</dbReference>
<dbReference type="PANTHER" id="PTHR40942:SF4">
    <property type="entry name" value="CYTOCHROME C5"/>
    <property type="match status" value="1"/>
</dbReference>
<keyword evidence="5 6" id="KW-0408">Iron</keyword>